<evidence type="ECO:0000313" key="2">
    <source>
        <dbReference type="Proteomes" id="UP001054945"/>
    </source>
</evidence>
<gene>
    <name evidence="1" type="ORF">CEXT_583581</name>
</gene>
<dbReference type="AlphaFoldDB" id="A0AAV4X8V8"/>
<sequence>MPHTCSIKFELGDRDDHCTRRSFWFYALADIANHLNSDINILKNRTSIHGCKKSANRTNMTSPHCTAITVHVGKYVDRCCCHINTEP</sequence>
<reference evidence="1 2" key="1">
    <citation type="submission" date="2021-06" db="EMBL/GenBank/DDBJ databases">
        <title>Caerostris extrusa draft genome.</title>
        <authorList>
            <person name="Kono N."/>
            <person name="Arakawa K."/>
        </authorList>
    </citation>
    <scope>NUCLEOTIDE SEQUENCE [LARGE SCALE GENOMIC DNA]</scope>
</reference>
<evidence type="ECO:0000313" key="1">
    <source>
        <dbReference type="EMBL" id="GIY91540.1"/>
    </source>
</evidence>
<keyword evidence="2" id="KW-1185">Reference proteome</keyword>
<dbReference type="Proteomes" id="UP001054945">
    <property type="component" value="Unassembled WGS sequence"/>
</dbReference>
<proteinExistence type="predicted"/>
<protein>
    <submittedName>
        <fullName evidence="1">Uncharacterized protein</fullName>
    </submittedName>
</protein>
<comment type="caution">
    <text evidence="1">The sequence shown here is derived from an EMBL/GenBank/DDBJ whole genome shotgun (WGS) entry which is preliminary data.</text>
</comment>
<accession>A0AAV4X8V8</accession>
<dbReference type="EMBL" id="BPLR01017428">
    <property type="protein sequence ID" value="GIY91540.1"/>
    <property type="molecule type" value="Genomic_DNA"/>
</dbReference>
<name>A0AAV4X8V8_CAEEX</name>
<organism evidence="1 2">
    <name type="scientific">Caerostris extrusa</name>
    <name type="common">Bark spider</name>
    <name type="synonym">Caerostris bankana</name>
    <dbReference type="NCBI Taxonomy" id="172846"/>
    <lineage>
        <taxon>Eukaryota</taxon>
        <taxon>Metazoa</taxon>
        <taxon>Ecdysozoa</taxon>
        <taxon>Arthropoda</taxon>
        <taxon>Chelicerata</taxon>
        <taxon>Arachnida</taxon>
        <taxon>Araneae</taxon>
        <taxon>Araneomorphae</taxon>
        <taxon>Entelegynae</taxon>
        <taxon>Araneoidea</taxon>
        <taxon>Araneidae</taxon>
        <taxon>Caerostris</taxon>
    </lineage>
</organism>